<dbReference type="AlphaFoldDB" id="A0A1M4UN31"/>
<evidence type="ECO:0000256" key="12">
    <source>
        <dbReference type="ARBA" id="ARBA00023014"/>
    </source>
</evidence>
<keyword evidence="12 17" id="KW-0411">Iron-sulfur</keyword>
<keyword evidence="14 17" id="KW-0676">Redox-active center</keyword>
<evidence type="ECO:0000313" key="19">
    <source>
        <dbReference type="Proteomes" id="UP000184404"/>
    </source>
</evidence>
<dbReference type="UniPathway" id="UPA00392"/>
<accession>A0A1M4UN31</accession>
<dbReference type="GO" id="GO:0051539">
    <property type="term" value="F:4 iron, 4 sulfur cluster binding"/>
    <property type="evidence" value="ECO:0007669"/>
    <property type="project" value="UniProtKB-UniRule"/>
</dbReference>
<keyword evidence="10 17" id="KW-0560">Oxidoreductase</keyword>
<evidence type="ECO:0000256" key="15">
    <source>
        <dbReference type="ARBA" id="ARBA00031446"/>
    </source>
</evidence>
<dbReference type="EC" id="1.17.99.6" evidence="4 17"/>
<feature type="binding site" evidence="17">
    <location>
        <position position="9"/>
    </location>
    <ligand>
        <name>[4Fe-4S] cluster</name>
        <dbReference type="ChEBI" id="CHEBI:49883"/>
    </ligand>
</feature>
<organism evidence="18 19">
    <name type="scientific">Schwartzia succinivorans DSM 10502</name>
    <dbReference type="NCBI Taxonomy" id="1123243"/>
    <lineage>
        <taxon>Bacteria</taxon>
        <taxon>Bacillati</taxon>
        <taxon>Bacillota</taxon>
        <taxon>Negativicutes</taxon>
        <taxon>Selenomonadales</taxon>
        <taxon>Selenomonadaceae</taxon>
        <taxon>Schwartzia</taxon>
    </lineage>
</organism>
<evidence type="ECO:0000256" key="9">
    <source>
        <dbReference type="ARBA" id="ARBA00022785"/>
    </source>
</evidence>
<keyword evidence="13 17" id="KW-1015">Disulfide bond</keyword>
<evidence type="ECO:0000313" key="18">
    <source>
        <dbReference type="EMBL" id="SHE57983.1"/>
    </source>
</evidence>
<dbReference type="STRING" id="1123243.SAMN02745190_00719"/>
<dbReference type="GO" id="GO:0046872">
    <property type="term" value="F:metal ion binding"/>
    <property type="evidence" value="ECO:0007669"/>
    <property type="project" value="UniProtKB-KW"/>
</dbReference>
<keyword evidence="8 17" id="KW-0479">Metal-binding</keyword>
<dbReference type="Proteomes" id="UP000184404">
    <property type="component" value="Unassembled WGS sequence"/>
</dbReference>
<feature type="disulfide bond" description="Redox-active" evidence="17">
    <location>
        <begin position="179"/>
        <end position="181"/>
    </location>
</feature>
<name>A0A1M4UN31_9FIRM</name>
<dbReference type="HAMAP" id="MF_02089">
    <property type="entry name" value="QueH"/>
    <property type="match status" value="1"/>
</dbReference>
<keyword evidence="19" id="KW-1185">Reference proteome</keyword>
<reference evidence="18 19" key="1">
    <citation type="submission" date="2016-11" db="EMBL/GenBank/DDBJ databases">
        <authorList>
            <person name="Jaros S."/>
            <person name="Januszkiewicz K."/>
            <person name="Wedrychowicz H."/>
        </authorList>
    </citation>
    <scope>NUCLEOTIDE SEQUENCE [LARGE SCALE GENOMIC DNA]</scope>
    <source>
        <strain evidence="18 19">DSM 10502</strain>
    </source>
</reference>
<keyword evidence="9 17" id="KW-0671">Queuosine biosynthesis</keyword>
<feature type="binding site" evidence="17">
    <location>
        <position position="99"/>
    </location>
    <ligand>
        <name>[4Fe-4S] cluster</name>
        <dbReference type="ChEBI" id="CHEBI:49883"/>
    </ligand>
</feature>
<dbReference type="GO" id="GO:0008616">
    <property type="term" value="P:tRNA queuosine(34) biosynthetic process"/>
    <property type="evidence" value="ECO:0007669"/>
    <property type="project" value="UniProtKB-UniRule"/>
</dbReference>
<evidence type="ECO:0000256" key="4">
    <source>
        <dbReference type="ARBA" id="ARBA00012622"/>
    </source>
</evidence>
<evidence type="ECO:0000256" key="11">
    <source>
        <dbReference type="ARBA" id="ARBA00023004"/>
    </source>
</evidence>
<dbReference type="InterPro" id="IPR003828">
    <property type="entry name" value="QueH"/>
</dbReference>
<feature type="binding site" evidence="17">
    <location>
        <position position="102"/>
    </location>
    <ligand>
        <name>[4Fe-4S] cluster</name>
        <dbReference type="ChEBI" id="CHEBI:49883"/>
    </ligand>
</feature>
<dbReference type="EMBL" id="FQUG01000003">
    <property type="protein sequence ID" value="SHE57983.1"/>
    <property type="molecule type" value="Genomic_DNA"/>
</dbReference>
<dbReference type="PANTHER" id="PTHR36701">
    <property type="entry name" value="EPOXYQUEUOSINE REDUCTASE QUEH"/>
    <property type="match status" value="1"/>
</dbReference>
<evidence type="ECO:0000256" key="5">
    <source>
        <dbReference type="ARBA" id="ARBA00016895"/>
    </source>
</evidence>
<evidence type="ECO:0000256" key="6">
    <source>
        <dbReference type="ARBA" id="ARBA00022485"/>
    </source>
</evidence>
<evidence type="ECO:0000256" key="14">
    <source>
        <dbReference type="ARBA" id="ARBA00023284"/>
    </source>
</evidence>
<evidence type="ECO:0000256" key="16">
    <source>
        <dbReference type="ARBA" id="ARBA00047415"/>
    </source>
</evidence>
<evidence type="ECO:0000256" key="13">
    <source>
        <dbReference type="ARBA" id="ARBA00023157"/>
    </source>
</evidence>
<keyword evidence="7 17" id="KW-0819">tRNA processing</keyword>
<evidence type="ECO:0000256" key="1">
    <source>
        <dbReference type="ARBA" id="ARBA00002268"/>
    </source>
</evidence>
<dbReference type="OrthoDB" id="9801033at2"/>
<comment type="function">
    <text evidence="1 17">Catalyzes the conversion of epoxyqueuosine (oQ) to queuosine (Q), which is a hypermodified base found in the wobble positions of tRNA(Asp), tRNA(Asn), tRNA(His) and tRNA(Tyr).</text>
</comment>
<dbReference type="PANTHER" id="PTHR36701:SF1">
    <property type="entry name" value="EPOXYQUEUOSINE REDUCTASE QUEH"/>
    <property type="match status" value="1"/>
</dbReference>
<protein>
    <recommendedName>
        <fullName evidence="5 17">Epoxyqueuosine reductase QueH</fullName>
        <ecNumber evidence="4 17">1.17.99.6</ecNumber>
    </recommendedName>
    <alternativeName>
        <fullName evidence="15 17">Queuosine biosynthesis protein QueH</fullName>
    </alternativeName>
</protein>
<keyword evidence="11 17" id="KW-0408">Iron</keyword>
<evidence type="ECO:0000256" key="2">
    <source>
        <dbReference type="ARBA" id="ARBA00004691"/>
    </source>
</evidence>
<evidence type="ECO:0000256" key="8">
    <source>
        <dbReference type="ARBA" id="ARBA00022723"/>
    </source>
</evidence>
<comment type="similarity">
    <text evidence="3 17">Belongs to the QueH family.</text>
</comment>
<dbReference type="GO" id="GO:0052693">
    <property type="term" value="F:epoxyqueuosine reductase activity"/>
    <property type="evidence" value="ECO:0007669"/>
    <property type="project" value="UniProtKB-UniRule"/>
</dbReference>
<keyword evidence="6 17" id="KW-0004">4Fe-4S</keyword>
<evidence type="ECO:0000256" key="17">
    <source>
        <dbReference type="HAMAP-Rule" id="MF_02089"/>
    </source>
</evidence>
<comment type="catalytic activity">
    <reaction evidence="16 17">
        <text>epoxyqueuosine(34) in tRNA + AH2 = queuosine(34) in tRNA + A + H2O</text>
        <dbReference type="Rhea" id="RHEA:32159"/>
        <dbReference type="Rhea" id="RHEA-COMP:18571"/>
        <dbReference type="Rhea" id="RHEA-COMP:18582"/>
        <dbReference type="ChEBI" id="CHEBI:13193"/>
        <dbReference type="ChEBI" id="CHEBI:15377"/>
        <dbReference type="ChEBI" id="CHEBI:17499"/>
        <dbReference type="ChEBI" id="CHEBI:194431"/>
        <dbReference type="ChEBI" id="CHEBI:194443"/>
        <dbReference type="EC" id="1.17.99.6"/>
    </reaction>
</comment>
<comment type="pathway">
    <text evidence="2 17">tRNA modification; tRNA-queuosine biosynthesis.</text>
</comment>
<proteinExistence type="inferred from homology"/>
<gene>
    <name evidence="17" type="primary">queH</name>
    <name evidence="18" type="ORF">SAMN02745190_00719</name>
</gene>
<evidence type="ECO:0000256" key="3">
    <source>
        <dbReference type="ARBA" id="ARBA00008207"/>
    </source>
</evidence>
<dbReference type="Pfam" id="PF02677">
    <property type="entry name" value="QueH"/>
    <property type="match status" value="1"/>
</dbReference>
<dbReference type="RefSeq" id="WP_072934824.1">
    <property type="nucleotide sequence ID" value="NZ_FQUG01000003.1"/>
</dbReference>
<sequence length="222" mass="26404">MKLLMHMCCGPCSCYPVKRLREEGIEPVGFFFNPNIHPYMEWKMRLDTAKEFAEKVKMEIHTDEEYRIRDFLRRALPLEPETTEEAVRIAAEGGEKARCRMCYSWRLGEAARYAAENGYEAFTSTLFYSIYQMHDLMKETAEHFAKQYGVEFFYEDFRPGWQEGIDICNSLGLYRQPYCGCIFSEEERYSKAIRKAHKKLMKARKAARLQMEKEERHETENF</sequence>
<evidence type="ECO:0000256" key="7">
    <source>
        <dbReference type="ARBA" id="ARBA00022694"/>
    </source>
</evidence>
<feature type="binding site" evidence="17">
    <location>
        <position position="8"/>
    </location>
    <ligand>
        <name>[4Fe-4S] cluster</name>
        <dbReference type="ChEBI" id="CHEBI:49883"/>
    </ligand>
</feature>
<evidence type="ECO:0000256" key="10">
    <source>
        <dbReference type="ARBA" id="ARBA00023002"/>
    </source>
</evidence>